<dbReference type="RefSeq" id="WP_382405841.1">
    <property type="nucleotide sequence ID" value="NZ_JBHSGU010000002.1"/>
</dbReference>
<dbReference type="Pfam" id="PF03966">
    <property type="entry name" value="Trm112p"/>
    <property type="match status" value="1"/>
</dbReference>
<dbReference type="PANTHER" id="PTHR33505">
    <property type="entry name" value="ZGC:162634"/>
    <property type="match status" value="1"/>
</dbReference>
<proteinExistence type="predicted"/>
<dbReference type="SUPFAM" id="SSF158997">
    <property type="entry name" value="Trm112p-like"/>
    <property type="match status" value="2"/>
</dbReference>
<evidence type="ECO:0000313" key="3">
    <source>
        <dbReference type="Proteomes" id="UP001595897"/>
    </source>
</evidence>
<feature type="region of interest" description="Disordered" evidence="1">
    <location>
        <begin position="30"/>
        <end position="76"/>
    </location>
</feature>
<comment type="caution">
    <text evidence="2">The sequence shown here is derived from an EMBL/GenBank/DDBJ whole genome shotgun (WGS) entry which is preliminary data.</text>
</comment>
<keyword evidence="3" id="KW-1185">Reference proteome</keyword>
<reference evidence="3" key="1">
    <citation type="journal article" date="2019" name="Int. J. Syst. Evol. Microbiol.">
        <title>The Global Catalogue of Microorganisms (GCM) 10K type strain sequencing project: providing services to taxonomists for standard genome sequencing and annotation.</title>
        <authorList>
            <consortium name="The Broad Institute Genomics Platform"/>
            <consortium name="The Broad Institute Genome Sequencing Center for Infectious Disease"/>
            <person name="Wu L."/>
            <person name="Ma J."/>
        </authorList>
    </citation>
    <scope>NUCLEOTIDE SEQUENCE [LARGE SCALE GENOMIC DNA]</scope>
    <source>
        <strain evidence="3">KACC 12507</strain>
    </source>
</reference>
<name>A0ABV9LT21_9ALTE</name>
<accession>A0ABV9LT21</accession>
<organism evidence="2 3">
    <name type="scientific">Glaciecola siphonariae</name>
    <dbReference type="NCBI Taxonomy" id="521012"/>
    <lineage>
        <taxon>Bacteria</taxon>
        <taxon>Pseudomonadati</taxon>
        <taxon>Pseudomonadota</taxon>
        <taxon>Gammaproteobacteria</taxon>
        <taxon>Alteromonadales</taxon>
        <taxon>Alteromonadaceae</taxon>
        <taxon>Glaciecola</taxon>
    </lineage>
</organism>
<sequence length="118" mass="12914">MTFNKKLLDIVACPVCKGRLVLHEQSCPLSQTHDAQTHGAQTHDAQTKQTDQKQGTSVKASLQNSSEPNVGGTESLTQSLVCRFDRLSYPIEDGIPVLLESDAKVLSLEELEKVKAHD</sequence>
<dbReference type="InterPro" id="IPR005651">
    <property type="entry name" value="Trm112-like"/>
</dbReference>
<protein>
    <submittedName>
        <fullName evidence="2">Trm112 family protein</fullName>
    </submittedName>
</protein>
<evidence type="ECO:0000256" key="1">
    <source>
        <dbReference type="SAM" id="MobiDB-lite"/>
    </source>
</evidence>
<gene>
    <name evidence="2" type="ORF">ACFO4O_02910</name>
</gene>
<dbReference type="Proteomes" id="UP001595897">
    <property type="component" value="Unassembled WGS sequence"/>
</dbReference>
<dbReference type="PANTHER" id="PTHR33505:SF4">
    <property type="entry name" value="PROTEIN PREY, MITOCHONDRIAL"/>
    <property type="match status" value="1"/>
</dbReference>
<dbReference type="Gene3D" id="2.20.25.10">
    <property type="match status" value="1"/>
</dbReference>
<evidence type="ECO:0000313" key="2">
    <source>
        <dbReference type="EMBL" id="MFC4699103.1"/>
    </source>
</evidence>
<dbReference type="EMBL" id="JBHSGU010000002">
    <property type="protein sequence ID" value="MFC4699103.1"/>
    <property type="molecule type" value="Genomic_DNA"/>
</dbReference>